<organism evidence="4 5">
    <name type="scientific">Trichomonas vaginalis (strain ATCC PRA-98 / G3)</name>
    <dbReference type="NCBI Taxonomy" id="412133"/>
    <lineage>
        <taxon>Eukaryota</taxon>
        <taxon>Metamonada</taxon>
        <taxon>Parabasalia</taxon>
        <taxon>Trichomonadida</taxon>
        <taxon>Trichomonadidae</taxon>
        <taxon>Trichomonas</taxon>
    </lineage>
</organism>
<dbReference type="PANTHER" id="PTHR11082:SF5">
    <property type="entry name" value="TRNA-DIHYDROURIDINE(16_17) SYNTHASE [NAD(P)(+)]-LIKE"/>
    <property type="match status" value="1"/>
</dbReference>
<dbReference type="EMBL" id="DS114024">
    <property type="protein sequence ID" value="EAX91592.1"/>
    <property type="molecule type" value="Genomic_DNA"/>
</dbReference>
<dbReference type="CDD" id="cd02801">
    <property type="entry name" value="DUS_like_FMN"/>
    <property type="match status" value="1"/>
</dbReference>
<evidence type="ECO:0000313" key="5">
    <source>
        <dbReference type="Proteomes" id="UP000001542"/>
    </source>
</evidence>
<dbReference type="STRING" id="5722.A2FU21"/>
<dbReference type="GO" id="GO:0017150">
    <property type="term" value="F:tRNA dihydrouridine synthase activity"/>
    <property type="evidence" value="ECO:0000318"/>
    <property type="project" value="GO_Central"/>
</dbReference>
<dbReference type="Gene3D" id="3.20.20.70">
    <property type="entry name" value="Aldolase class I"/>
    <property type="match status" value="1"/>
</dbReference>
<protein>
    <recommendedName>
        <fullName evidence="3">DUS-like FMN-binding domain-containing protein</fullName>
    </recommendedName>
</protein>
<reference evidence="4" key="2">
    <citation type="journal article" date="2007" name="Science">
        <title>Draft genome sequence of the sexually transmitted pathogen Trichomonas vaginalis.</title>
        <authorList>
            <person name="Carlton J.M."/>
            <person name="Hirt R.P."/>
            <person name="Silva J.C."/>
            <person name="Delcher A.L."/>
            <person name="Schatz M."/>
            <person name="Zhao Q."/>
            <person name="Wortman J.R."/>
            <person name="Bidwell S.L."/>
            <person name="Alsmark U.C.M."/>
            <person name="Besteiro S."/>
            <person name="Sicheritz-Ponten T."/>
            <person name="Noel C.J."/>
            <person name="Dacks J.B."/>
            <person name="Foster P.G."/>
            <person name="Simillion C."/>
            <person name="Van de Peer Y."/>
            <person name="Miranda-Saavedra D."/>
            <person name="Barton G.J."/>
            <person name="Westrop G.D."/>
            <person name="Mueller S."/>
            <person name="Dessi D."/>
            <person name="Fiori P.L."/>
            <person name="Ren Q."/>
            <person name="Paulsen I."/>
            <person name="Zhang H."/>
            <person name="Bastida-Corcuera F.D."/>
            <person name="Simoes-Barbosa A."/>
            <person name="Brown M.T."/>
            <person name="Hayes R.D."/>
            <person name="Mukherjee M."/>
            <person name="Okumura C.Y."/>
            <person name="Schneider R."/>
            <person name="Smith A.J."/>
            <person name="Vanacova S."/>
            <person name="Villalvazo M."/>
            <person name="Haas B.J."/>
            <person name="Pertea M."/>
            <person name="Feldblyum T.V."/>
            <person name="Utterback T.R."/>
            <person name="Shu C.L."/>
            <person name="Osoegawa K."/>
            <person name="de Jong P.J."/>
            <person name="Hrdy I."/>
            <person name="Horvathova L."/>
            <person name="Zubacova Z."/>
            <person name="Dolezal P."/>
            <person name="Malik S.B."/>
            <person name="Logsdon J.M. Jr."/>
            <person name="Henze K."/>
            <person name="Gupta A."/>
            <person name="Wang C.C."/>
            <person name="Dunne R.L."/>
            <person name="Upcroft J.A."/>
            <person name="Upcroft P."/>
            <person name="White O."/>
            <person name="Salzberg S.L."/>
            <person name="Tang P."/>
            <person name="Chiu C.-H."/>
            <person name="Lee Y.-S."/>
            <person name="Embley T.M."/>
            <person name="Coombs G.H."/>
            <person name="Mottram J.C."/>
            <person name="Tachezy J."/>
            <person name="Fraser-Liggett C.M."/>
            <person name="Johnson P.J."/>
        </authorList>
    </citation>
    <scope>NUCLEOTIDE SEQUENCE [LARGE SCALE GENOMIC DNA]</scope>
    <source>
        <strain evidence="4">G3</strain>
    </source>
</reference>
<dbReference type="KEGG" id="tva:4749290"/>
<proteinExistence type="predicted"/>
<evidence type="ECO:0000256" key="1">
    <source>
        <dbReference type="ARBA" id="ARBA00022857"/>
    </source>
</evidence>
<dbReference type="FunFam" id="3.20.20.70:FF:000221">
    <property type="entry name" value="tRNA-dihydrouridine synthase"/>
    <property type="match status" value="1"/>
</dbReference>
<keyword evidence="1" id="KW-0521">NADP</keyword>
<evidence type="ECO:0000256" key="2">
    <source>
        <dbReference type="ARBA" id="ARBA00023027"/>
    </source>
</evidence>
<dbReference type="InParanoid" id="A2FU21"/>
<dbReference type="Proteomes" id="UP000001542">
    <property type="component" value="Unassembled WGS sequence"/>
</dbReference>
<feature type="domain" description="DUS-like FMN-binding" evidence="3">
    <location>
        <begin position="20"/>
        <end position="280"/>
    </location>
</feature>
<accession>A2FU21</accession>
<gene>
    <name evidence="4" type="ORF">TVAG_323330</name>
</gene>
<dbReference type="eggNOG" id="KOG2335">
    <property type="taxonomic scope" value="Eukaryota"/>
</dbReference>
<evidence type="ECO:0000313" key="4">
    <source>
        <dbReference type="EMBL" id="EAX91592.1"/>
    </source>
</evidence>
<reference evidence="4" key="1">
    <citation type="submission" date="2006-10" db="EMBL/GenBank/DDBJ databases">
        <authorList>
            <person name="Amadeo P."/>
            <person name="Zhao Q."/>
            <person name="Wortman J."/>
            <person name="Fraser-Liggett C."/>
            <person name="Carlton J."/>
        </authorList>
    </citation>
    <scope>NUCLEOTIDE SEQUENCE</scope>
    <source>
        <strain evidence="4">G3</strain>
    </source>
</reference>
<dbReference type="SMR" id="A2FU21"/>
<dbReference type="RefSeq" id="XP_001304522.1">
    <property type="nucleotide sequence ID" value="XM_001304521.1"/>
</dbReference>
<dbReference type="SUPFAM" id="SSF51395">
    <property type="entry name" value="FMN-linked oxidoreductases"/>
    <property type="match status" value="1"/>
</dbReference>
<keyword evidence="2" id="KW-0520">NAD</keyword>
<name>A2FU21_TRIV3</name>
<dbReference type="VEuPathDB" id="TrichDB:TVAGG3_0493820"/>
<dbReference type="AlphaFoldDB" id="A2FU21"/>
<dbReference type="Pfam" id="PF01207">
    <property type="entry name" value="Dus"/>
    <property type="match status" value="1"/>
</dbReference>
<dbReference type="OrthoDB" id="272303at2759"/>
<dbReference type="OMA" id="ISPPVWQ"/>
<sequence length="322" mass="36267">MSSNPLREIINGLGEVPIVLAPQFEVNDLAFRMLVRKYNVKLCWTGMVNSHMWAIQPSSRNSYFQTCSQDRPLIIQMSGNDESELIACAKDLQQFAVGIDINCGCTQHIARRGQYGYFMVNNENKRKNVIEMVKNIVASINVPLSIKFRLIDGEDGKPDVDITCKFAKELEDAGVSLISVHGRAKNSNKAGPVDAEAIRKIAESVSIPVMANGGVRTKEEAIEMFKESHAAGVMVGQGLLMNPKAFSDTPEHDPVAISREYLQLWKEYPDPNFFIARRHIFNFFDEIVRVNKPVGDYLKTTHSIEELESFLTDYENGKYKLE</sequence>
<dbReference type="VEuPathDB" id="TrichDB:TVAG_323330"/>
<dbReference type="InterPro" id="IPR035587">
    <property type="entry name" value="DUS-like_FMN-bd"/>
</dbReference>
<dbReference type="PANTHER" id="PTHR11082">
    <property type="entry name" value="TRNA-DIHYDROURIDINE SYNTHASE"/>
    <property type="match status" value="1"/>
</dbReference>
<dbReference type="FunCoup" id="A2FU21">
    <property type="interactions" value="357"/>
</dbReference>
<dbReference type="InterPro" id="IPR013785">
    <property type="entry name" value="Aldolase_TIM"/>
</dbReference>
<evidence type="ECO:0000259" key="3">
    <source>
        <dbReference type="Pfam" id="PF01207"/>
    </source>
</evidence>
<keyword evidence="5" id="KW-1185">Reference proteome</keyword>